<dbReference type="AlphaFoldDB" id="A0A5B7CPG7"/>
<accession>A0A5B7CPG7</accession>
<comment type="caution">
    <text evidence="1">The sequence shown here is derived from an EMBL/GenBank/DDBJ whole genome shotgun (WGS) entry which is preliminary data.</text>
</comment>
<protein>
    <submittedName>
        <fullName evidence="1">Uncharacterized protein</fullName>
    </submittedName>
</protein>
<name>A0A5B7CPG7_PORTR</name>
<sequence>MDRKIVQVMSKLYEENEVKFTIGDISTGWMRYNNAVRQGCVISQPLLITYIEELIARIRISGRGRGADRKLGYLAHADDSVLMAESNEEMEELLQV</sequence>
<reference evidence="1 2" key="1">
    <citation type="submission" date="2019-05" db="EMBL/GenBank/DDBJ databases">
        <title>Another draft genome of Portunus trituberculatus and its Hox gene families provides insights of decapod evolution.</title>
        <authorList>
            <person name="Jeong J.-H."/>
            <person name="Song I."/>
            <person name="Kim S."/>
            <person name="Choi T."/>
            <person name="Kim D."/>
            <person name="Ryu S."/>
            <person name="Kim W."/>
        </authorList>
    </citation>
    <scope>NUCLEOTIDE SEQUENCE [LARGE SCALE GENOMIC DNA]</scope>
    <source>
        <tissue evidence="1">Muscle</tissue>
    </source>
</reference>
<keyword evidence="2" id="KW-1185">Reference proteome</keyword>
<dbReference type="Proteomes" id="UP000324222">
    <property type="component" value="Unassembled WGS sequence"/>
</dbReference>
<dbReference type="OrthoDB" id="429950at2759"/>
<dbReference type="EMBL" id="VSRR010000158">
    <property type="protein sequence ID" value="MPC11339.1"/>
    <property type="molecule type" value="Genomic_DNA"/>
</dbReference>
<evidence type="ECO:0000313" key="1">
    <source>
        <dbReference type="EMBL" id="MPC11339.1"/>
    </source>
</evidence>
<proteinExistence type="predicted"/>
<organism evidence="1 2">
    <name type="scientific">Portunus trituberculatus</name>
    <name type="common">Swimming crab</name>
    <name type="synonym">Neptunus trituberculatus</name>
    <dbReference type="NCBI Taxonomy" id="210409"/>
    <lineage>
        <taxon>Eukaryota</taxon>
        <taxon>Metazoa</taxon>
        <taxon>Ecdysozoa</taxon>
        <taxon>Arthropoda</taxon>
        <taxon>Crustacea</taxon>
        <taxon>Multicrustacea</taxon>
        <taxon>Malacostraca</taxon>
        <taxon>Eumalacostraca</taxon>
        <taxon>Eucarida</taxon>
        <taxon>Decapoda</taxon>
        <taxon>Pleocyemata</taxon>
        <taxon>Brachyura</taxon>
        <taxon>Eubrachyura</taxon>
        <taxon>Portunoidea</taxon>
        <taxon>Portunidae</taxon>
        <taxon>Portuninae</taxon>
        <taxon>Portunus</taxon>
    </lineage>
</organism>
<evidence type="ECO:0000313" key="2">
    <source>
        <dbReference type="Proteomes" id="UP000324222"/>
    </source>
</evidence>
<gene>
    <name evidence="1" type="ORF">E2C01_004001</name>
</gene>